<keyword evidence="4" id="KW-0645">Protease</keyword>
<reference evidence="4 5" key="1">
    <citation type="submission" date="2016-01" db="EMBL/GenBank/DDBJ databases">
        <title>Genome sequence of the acidophilic iron oxidising Ferrovum strain Z-31.</title>
        <authorList>
            <person name="Poehlein A."/>
            <person name="Ullrich S.R."/>
            <person name="Schloemann M."/>
            <person name="Muehling M."/>
            <person name="Daniel R."/>
        </authorList>
    </citation>
    <scope>NUCLEOTIDE SEQUENCE [LARGE SCALE GENOMIC DNA]</scope>
    <source>
        <strain evidence="4 5">Z-31</strain>
    </source>
</reference>
<dbReference type="GO" id="GO:0008233">
    <property type="term" value="F:peptidase activity"/>
    <property type="evidence" value="ECO:0007669"/>
    <property type="project" value="UniProtKB-KW"/>
</dbReference>
<proteinExistence type="predicted"/>
<keyword evidence="3" id="KW-0732">Signal</keyword>
<keyword evidence="2" id="KW-0802">TPR repeat</keyword>
<organism evidence="4 5">
    <name type="scientific">Ferrovum myxofaciens</name>
    <dbReference type="NCBI Taxonomy" id="416213"/>
    <lineage>
        <taxon>Bacteria</taxon>
        <taxon>Pseudomonadati</taxon>
        <taxon>Pseudomonadota</taxon>
        <taxon>Betaproteobacteria</taxon>
        <taxon>Ferrovales</taxon>
        <taxon>Ferrovaceae</taxon>
        <taxon>Ferrovum</taxon>
    </lineage>
</organism>
<dbReference type="STRING" id="1789004.FEMY_00670"/>
<keyword evidence="1" id="KW-0677">Repeat</keyword>
<evidence type="ECO:0000256" key="2">
    <source>
        <dbReference type="ARBA" id="ARBA00022803"/>
    </source>
</evidence>
<evidence type="ECO:0000313" key="5">
    <source>
        <dbReference type="Proteomes" id="UP000075653"/>
    </source>
</evidence>
<dbReference type="EMBL" id="LRRD01000001">
    <property type="protein sequence ID" value="KXW59420.1"/>
    <property type="molecule type" value="Genomic_DNA"/>
</dbReference>
<dbReference type="InterPro" id="IPR011990">
    <property type="entry name" value="TPR-like_helical_dom_sf"/>
</dbReference>
<dbReference type="InterPro" id="IPR019734">
    <property type="entry name" value="TPR_rpt"/>
</dbReference>
<evidence type="ECO:0000256" key="1">
    <source>
        <dbReference type="ARBA" id="ARBA00022737"/>
    </source>
</evidence>
<dbReference type="PANTHER" id="PTHR45586">
    <property type="entry name" value="TPR REPEAT-CONTAINING PROTEIN PA4667"/>
    <property type="match status" value="1"/>
</dbReference>
<feature type="signal peptide" evidence="3">
    <location>
        <begin position="1"/>
        <end position="28"/>
    </location>
</feature>
<dbReference type="OrthoDB" id="9766710at2"/>
<dbReference type="AlphaFoldDB" id="A0A149W1V6"/>
<protein>
    <submittedName>
        <fullName evidence="4">Beta-barrel assembly-enhancing protease</fullName>
    </submittedName>
</protein>
<dbReference type="RefSeq" id="WP_051861871.1">
    <property type="nucleotide sequence ID" value="NZ_JPOQ01000009.1"/>
</dbReference>
<sequence length="590" mass="65449">MKTKAPKGVKQWKLGFALVLLGGVSALAHGETPGAVGPVPAPAPVIATAPVPETVRARPLPIQELTARWVYQLLLAEIAAQRGHLGLATKTYLDLARTTKDPRVARRATEVALYAHDLPAVQTALTLWLKEDPKSPSARETLGGLILSQPNLIDALPILAPLIAVDRSSAGDDFLGLDVVLVQHPDHVHALSLAQRLTEPYPDVPEGHYLVSTLAAQDGKIDLALTEIRKALQLRPDWEMGVALEAQLLQKSDPAQAQNLYQSFLAKHPEAREVRLQYARFLVEQKDYAGGQREFQTLLQADPGQPDLLLAVGLLDMQLKDYPTAEEKFKKVLAGEYRDPDRVRFYLGQAEEEQHHWEQAIQWYEAISSGEQHPLAQIRVALILAQQGQTQKALDMLSRMPAPSSERLEQRTLAQEQIQRDAGDDQGAFDTLSQALATLPDSTDLLYERAIVADKLNRFDVLEKDLRRVIALRPDYAHAYNALGYSMAERNIRLDEAGDLIRKALSLSPDDPFIIDSLGWVQYREGHFHESVDTLKRAFAADPDPEIASHLGEALWASGDQTDARQIWESTLKDHPDNAALLATVHRFLH</sequence>
<accession>A0A149W1V6</accession>
<dbReference type="SUPFAM" id="SSF48452">
    <property type="entry name" value="TPR-like"/>
    <property type="match status" value="3"/>
</dbReference>
<gene>
    <name evidence="4" type="primary">bepA_1</name>
    <name evidence="4" type="ORF">FEMY_00670</name>
</gene>
<dbReference type="SMART" id="SM00028">
    <property type="entry name" value="TPR"/>
    <property type="match status" value="4"/>
</dbReference>
<dbReference type="PANTHER" id="PTHR45586:SF16">
    <property type="entry name" value="DOMAIN PROTEIN, PUTATIVE-RELATED"/>
    <property type="match status" value="1"/>
</dbReference>
<keyword evidence="5" id="KW-1185">Reference proteome</keyword>
<name>A0A149W1V6_9PROT</name>
<dbReference type="Proteomes" id="UP000075653">
    <property type="component" value="Unassembled WGS sequence"/>
</dbReference>
<dbReference type="Pfam" id="PF13432">
    <property type="entry name" value="TPR_16"/>
    <property type="match status" value="3"/>
</dbReference>
<dbReference type="Pfam" id="PF14559">
    <property type="entry name" value="TPR_19"/>
    <property type="match status" value="1"/>
</dbReference>
<comment type="caution">
    <text evidence="4">The sequence shown here is derived from an EMBL/GenBank/DDBJ whole genome shotgun (WGS) entry which is preliminary data.</text>
</comment>
<keyword evidence="4" id="KW-0378">Hydrolase</keyword>
<evidence type="ECO:0000313" key="4">
    <source>
        <dbReference type="EMBL" id="KXW59420.1"/>
    </source>
</evidence>
<dbReference type="Gene3D" id="1.25.40.10">
    <property type="entry name" value="Tetratricopeptide repeat domain"/>
    <property type="match status" value="2"/>
</dbReference>
<dbReference type="InterPro" id="IPR051012">
    <property type="entry name" value="CellSynth/LPSAsmb/PSIAsmb"/>
</dbReference>
<feature type="chain" id="PRO_5007557429" evidence="3">
    <location>
        <begin position="29"/>
        <end position="590"/>
    </location>
</feature>
<dbReference type="GO" id="GO:0006508">
    <property type="term" value="P:proteolysis"/>
    <property type="evidence" value="ECO:0007669"/>
    <property type="project" value="UniProtKB-KW"/>
</dbReference>
<dbReference type="PATRIC" id="fig|1789004.3.peg.66"/>
<evidence type="ECO:0000256" key="3">
    <source>
        <dbReference type="SAM" id="SignalP"/>
    </source>
</evidence>